<dbReference type="InterPro" id="IPR038513">
    <property type="entry name" value="FAIM1_dom_sf"/>
</dbReference>
<dbReference type="AlphaFoldDB" id="A0A085M851"/>
<sequence>MESSKKSPKDVVATWNLPLNDGVHRIELEHGTTTGKRIIRVDGQVSNDSLPLRSVVRPLLIRILLQEVLRKDWLFKLVGREDFFVKKFRCTAVIEASSVFSYQYSLIVDGKPFQAFADSMMKTLKAWEANLDGSAHYICLEKDTLNVLVNGEEVDSKGDFLECGMAITFELKEHTCCIKASKAAKKSGITYRLYIDGKEITEKTDW</sequence>
<evidence type="ECO:0000313" key="1">
    <source>
        <dbReference type="EMBL" id="KFD53397.1"/>
    </source>
</evidence>
<dbReference type="EMBL" id="KL363217">
    <property type="protein sequence ID" value="KFD53397.1"/>
    <property type="molecule type" value="Genomic_DNA"/>
</dbReference>
<keyword evidence="2" id="KW-1185">Reference proteome</keyword>
<dbReference type="PANTHER" id="PTHR13088">
    <property type="entry name" value="FAS APOPTOTIC INHIBITORY MOLECULE FAIM"/>
    <property type="match status" value="1"/>
</dbReference>
<proteinExistence type="predicted"/>
<name>A0A085M851_9BILA</name>
<dbReference type="Gene3D" id="2.40.128.180">
    <property type="match status" value="2"/>
</dbReference>
<gene>
    <name evidence="1" type="ORF">M513_05661</name>
</gene>
<dbReference type="GO" id="GO:1902042">
    <property type="term" value="P:negative regulation of extrinsic apoptotic signaling pathway via death domain receptors"/>
    <property type="evidence" value="ECO:0007669"/>
    <property type="project" value="TreeGrafter"/>
</dbReference>
<dbReference type="Proteomes" id="UP000030764">
    <property type="component" value="Unassembled WGS sequence"/>
</dbReference>
<accession>A0A085M851</accession>
<dbReference type="PANTHER" id="PTHR13088:SF3">
    <property type="entry name" value="FAS APOPTOTIC INHIBITORY MOLECULE 1"/>
    <property type="match status" value="1"/>
</dbReference>
<organism evidence="1 2">
    <name type="scientific">Trichuris suis</name>
    <name type="common">pig whipworm</name>
    <dbReference type="NCBI Taxonomy" id="68888"/>
    <lineage>
        <taxon>Eukaryota</taxon>
        <taxon>Metazoa</taxon>
        <taxon>Ecdysozoa</taxon>
        <taxon>Nematoda</taxon>
        <taxon>Enoplea</taxon>
        <taxon>Dorylaimia</taxon>
        <taxon>Trichinellida</taxon>
        <taxon>Trichuridae</taxon>
        <taxon>Trichuris</taxon>
    </lineage>
</organism>
<protein>
    <recommendedName>
        <fullName evidence="3">Fas apoptotic inhibitory molecule</fullName>
    </recommendedName>
</protein>
<reference evidence="1 2" key="1">
    <citation type="journal article" date="2014" name="Nat. Genet.">
        <title>Genome and transcriptome of the porcine whipworm Trichuris suis.</title>
        <authorList>
            <person name="Jex A.R."/>
            <person name="Nejsum P."/>
            <person name="Schwarz E.M."/>
            <person name="Hu L."/>
            <person name="Young N.D."/>
            <person name="Hall R.S."/>
            <person name="Korhonen P.K."/>
            <person name="Liao S."/>
            <person name="Thamsborg S."/>
            <person name="Xia J."/>
            <person name="Xu P."/>
            <person name="Wang S."/>
            <person name="Scheerlinck J.P."/>
            <person name="Hofmann A."/>
            <person name="Sternberg P.W."/>
            <person name="Wang J."/>
            <person name="Gasser R.B."/>
        </authorList>
    </citation>
    <scope>NUCLEOTIDE SEQUENCE [LARGE SCALE GENOMIC DNA]</scope>
    <source>
        <strain evidence="1">DCEP-RM93M</strain>
    </source>
</reference>
<evidence type="ECO:0008006" key="3">
    <source>
        <dbReference type="Google" id="ProtNLM"/>
    </source>
</evidence>
<evidence type="ECO:0000313" key="2">
    <source>
        <dbReference type="Proteomes" id="UP000030764"/>
    </source>
</evidence>
<dbReference type="InterPro" id="IPR010695">
    <property type="entry name" value="FAIM1"/>
</dbReference>
<dbReference type="Pfam" id="PF06905">
    <property type="entry name" value="FAIM1"/>
    <property type="match status" value="2"/>
</dbReference>